<keyword evidence="3" id="KW-0862">Zinc</keyword>
<evidence type="ECO:0000256" key="5">
    <source>
        <dbReference type="ARBA" id="ARBA00023125"/>
    </source>
</evidence>
<evidence type="ECO:0000256" key="3">
    <source>
        <dbReference type="ARBA" id="ARBA00022833"/>
    </source>
</evidence>
<dbReference type="GO" id="GO:0003677">
    <property type="term" value="F:DNA binding"/>
    <property type="evidence" value="ECO:0007669"/>
    <property type="project" value="UniProtKB-KW"/>
</dbReference>
<comment type="subcellular location">
    <subcellularLocation>
        <location evidence="1">Nucleus</location>
    </subcellularLocation>
</comment>
<evidence type="ECO:0000256" key="1">
    <source>
        <dbReference type="ARBA" id="ARBA00004123"/>
    </source>
</evidence>
<comment type="caution">
    <text evidence="9">The sequence shown here is derived from an EMBL/GenBank/DDBJ whole genome shotgun (WGS) entry which is preliminary data.</text>
</comment>
<dbReference type="SMART" id="SM00066">
    <property type="entry name" value="GAL4"/>
    <property type="match status" value="1"/>
</dbReference>
<protein>
    <recommendedName>
        <fullName evidence="8">Zn(2)-C6 fungal-type domain-containing protein</fullName>
    </recommendedName>
</protein>
<evidence type="ECO:0000256" key="4">
    <source>
        <dbReference type="ARBA" id="ARBA00023015"/>
    </source>
</evidence>
<dbReference type="AlphaFoldDB" id="A0A8H3GAN9"/>
<dbReference type="CDD" id="cd12148">
    <property type="entry name" value="fungal_TF_MHR"/>
    <property type="match status" value="1"/>
</dbReference>
<organism evidence="9 10">
    <name type="scientific">Rhizoctonia solani</name>
    <dbReference type="NCBI Taxonomy" id="456999"/>
    <lineage>
        <taxon>Eukaryota</taxon>
        <taxon>Fungi</taxon>
        <taxon>Dikarya</taxon>
        <taxon>Basidiomycota</taxon>
        <taxon>Agaricomycotina</taxon>
        <taxon>Agaricomycetes</taxon>
        <taxon>Cantharellales</taxon>
        <taxon>Ceratobasidiaceae</taxon>
        <taxon>Rhizoctonia</taxon>
    </lineage>
</organism>
<dbReference type="InterPro" id="IPR036864">
    <property type="entry name" value="Zn2-C6_fun-type_DNA-bd_sf"/>
</dbReference>
<evidence type="ECO:0000313" key="10">
    <source>
        <dbReference type="Proteomes" id="UP000663888"/>
    </source>
</evidence>
<dbReference type="PANTHER" id="PTHR31313">
    <property type="entry name" value="TY1 ENHANCER ACTIVATOR"/>
    <property type="match status" value="1"/>
</dbReference>
<dbReference type="PROSITE" id="PS00463">
    <property type="entry name" value="ZN2_CY6_FUNGAL_1"/>
    <property type="match status" value="1"/>
</dbReference>
<dbReference type="GO" id="GO:0008270">
    <property type="term" value="F:zinc ion binding"/>
    <property type="evidence" value="ECO:0007669"/>
    <property type="project" value="InterPro"/>
</dbReference>
<keyword evidence="4" id="KW-0805">Transcription regulation</keyword>
<dbReference type="GO" id="GO:0005634">
    <property type="term" value="C:nucleus"/>
    <property type="evidence" value="ECO:0007669"/>
    <property type="project" value="UniProtKB-SubCell"/>
</dbReference>
<feature type="domain" description="Zn(2)-C6 fungal-type" evidence="8">
    <location>
        <begin position="19"/>
        <end position="49"/>
    </location>
</feature>
<dbReference type="InterPro" id="IPR001138">
    <property type="entry name" value="Zn2Cys6_DnaBD"/>
</dbReference>
<evidence type="ECO:0000256" key="2">
    <source>
        <dbReference type="ARBA" id="ARBA00022723"/>
    </source>
</evidence>
<keyword evidence="6" id="KW-0804">Transcription</keyword>
<dbReference type="CDD" id="cd00067">
    <property type="entry name" value="GAL4"/>
    <property type="match status" value="1"/>
</dbReference>
<dbReference type="GO" id="GO:0000981">
    <property type="term" value="F:DNA-binding transcription factor activity, RNA polymerase II-specific"/>
    <property type="evidence" value="ECO:0007669"/>
    <property type="project" value="InterPro"/>
</dbReference>
<proteinExistence type="predicted"/>
<keyword evidence="2" id="KW-0479">Metal-binding</keyword>
<gene>
    <name evidence="9" type="ORF">RDB_LOCUS52514</name>
</gene>
<evidence type="ECO:0000256" key="7">
    <source>
        <dbReference type="ARBA" id="ARBA00023242"/>
    </source>
</evidence>
<dbReference type="Gene3D" id="4.10.240.10">
    <property type="entry name" value="Zn(2)-C6 fungal-type DNA-binding domain"/>
    <property type="match status" value="1"/>
</dbReference>
<dbReference type="Pfam" id="PF00172">
    <property type="entry name" value="Zn_clus"/>
    <property type="match status" value="1"/>
</dbReference>
<evidence type="ECO:0000259" key="8">
    <source>
        <dbReference type="PROSITE" id="PS50048"/>
    </source>
</evidence>
<accession>A0A8H3GAN9</accession>
<dbReference type="SUPFAM" id="SSF57701">
    <property type="entry name" value="Zn2/Cys6 DNA-binding domain"/>
    <property type="match status" value="1"/>
</dbReference>
<keyword evidence="7" id="KW-0539">Nucleus</keyword>
<dbReference type="Proteomes" id="UP000663888">
    <property type="component" value="Unassembled WGS sequence"/>
</dbReference>
<keyword evidence="5" id="KW-0238">DNA-binding</keyword>
<dbReference type="PANTHER" id="PTHR31313:SF81">
    <property type="entry name" value="TY1 ENHANCER ACTIVATOR"/>
    <property type="match status" value="1"/>
</dbReference>
<evidence type="ECO:0000313" key="9">
    <source>
        <dbReference type="EMBL" id="CAE6442475.1"/>
    </source>
</evidence>
<dbReference type="PROSITE" id="PS50048">
    <property type="entry name" value="ZN2_CY6_FUNGAL_2"/>
    <property type="match status" value="1"/>
</dbReference>
<dbReference type="InterPro" id="IPR051615">
    <property type="entry name" value="Transcr_Regulatory_Elem"/>
</dbReference>
<reference evidence="9" key="1">
    <citation type="submission" date="2021-01" db="EMBL/GenBank/DDBJ databases">
        <authorList>
            <person name="Kaushik A."/>
        </authorList>
    </citation>
    <scope>NUCLEOTIDE SEQUENCE</scope>
    <source>
        <strain evidence="9">AG4-R118</strain>
    </source>
</reference>
<evidence type="ECO:0000256" key="6">
    <source>
        <dbReference type="ARBA" id="ARBA00023163"/>
    </source>
</evidence>
<name>A0A8H3GAN9_9AGAM</name>
<dbReference type="EMBL" id="CAJMWX010000998">
    <property type="protein sequence ID" value="CAE6442475.1"/>
    <property type="molecule type" value="Genomic_DNA"/>
</dbReference>
<sequence length="350" mass="38970">MFQPEASTSGRRRPYVTRACNECRRRRCKCDGEQPICGTCAASGHECSWNPDTEAARPFTKQYIESLRVKIKLLESQIAQLQSGPPTPSAGLPPAVPSQSWISQEPINDFQNLPFLPDSLFPSSLSLFSQATNPEVLSPAASYSPGLRVFASSAAFQYRYIFNIDLSLPFEHQTPETQASLSCPWDRHLPSLGLVKVSRIDHDGMLSRFFHNGVSWLSGLIPTLFLRDMMSSLGQQATPITQLSNYSPLIHCSLLAFASNFSDNPRLRDNNVQVKFATHAKNWLFDHFDDFHATLLPSLTLLAGYHDGIGERSTCYMYLGMGARATKAAANQANIRAYSWYSWSVYAQGS</sequence>